<evidence type="ECO:0000313" key="5">
    <source>
        <dbReference type="Proteomes" id="UP000255529"/>
    </source>
</evidence>
<feature type="compositionally biased region" description="Low complexity" evidence="2">
    <location>
        <begin position="283"/>
        <end position="295"/>
    </location>
</feature>
<feature type="compositionally biased region" description="Polar residues" evidence="2">
    <location>
        <begin position="297"/>
        <end position="312"/>
    </location>
</feature>
<dbReference type="PANTHER" id="PTHR37456">
    <property type="entry name" value="SI:CH211-266K2.1"/>
    <property type="match status" value="1"/>
</dbReference>
<feature type="compositionally biased region" description="Polar residues" evidence="2">
    <location>
        <begin position="198"/>
        <end position="210"/>
    </location>
</feature>
<dbReference type="PANTHER" id="PTHR37456:SF3">
    <property type="entry name" value="COLLAGEN ALPHA-1(XXV) CHAIN"/>
    <property type="match status" value="1"/>
</dbReference>
<reference evidence="4 5" key="1">
    <citation type="submission" date="2018-06" db="EMBL/GenBank/DDBJ databases">
        <authorList>
            <consortium name="Pathogen Informatics"/>
            <person name="Doyle S."/>
        </authorList>
    </citation>
    <scope>NUCLEOTIDE SEQUENCE [LARGE SCALE GENOMIC DNA]</scope>
    <source>
        <strain evidence="4 5">NCTC11544</strain>
    </source>
</reference>
<proteinExistence type="predicted"/>
<dbReference type="EMBL" id="UGYN01000002">
    <property type="protein sequence ID" value="SUI43848.1"/>
    <property type="molecule type" value="Genomic_DNA"/>
</dbReference>
<keyword evidence="1" id="KW-0677">Repeat</keyword>
<dbReference type="InterPro" id="IPR013609">
    <property type="entry name" value="Stf-like_N"/>
</dbReference>
<dbReference type="Proteomes" id="UP000255529">
    <property type="component" value="Unassembled WGS sequence"/>
</dbReference>
<name>A0A379YDT3_9GAMM</name>
<sequence>MAIITGIFNDPFGMPMPDVVIQLTARKTMSVSITGTNAAAVTATDGSYAMPVMPGVYAVTATINNAPDYLGIIQVYADSPDGTLNQYLAEFNPDDATPEALREMQLLLLEAELAAASARESAKMAAEYALIPRGAFRADMSYQKNDLVEYTGSEYLATEDVEGVEPPAVPWQLFISAGADGERGTQGDTGPQGPKGETGSTGPQGETGPQGSAGPQGDTGPQGPKGDSGATAYQVWLDAGNAGTEDDYQTGLQGEMGPRGPKGDTGAQGPKGDTGPEGPPGPQGEQGIQGETGPQGSSGAPPNTLTVGTVSTLGPGEDATVEITGDAPNQMINFGIPQGNDGAVGLPLAGGPGSTALMQVTNGTYTAAPDSAVSGSKLAYAGLLSDGTVMVASNLASGTWAVWGVLASAEQSATTVTVMARTDGTTLLTPTAMLESARLGTHVRNCKYCYPGVTAAFDCEILVNGQWHPFTAMASDRTSYGPIIYWNARAGMYGEIKPYQETE</sequence>
<feature type="region of interest" description="Disordered" evidence="2">
    <location>
        <begin position="179"/>
        <end position="230"/>
    </location>
</feature>
<dbReference type="Pfam" id="PF08400">
    <property type="entry name" value="phage_tail_N"/>
    <property type="match status" value="1"/>
</dbReference>
<accession>A0A379YDT3</accession>
<evidence type="ECO:0000259" key="3">
    <source>
        <dbReference type="Pfam" id="PF08400"/>
    </source>
</evidence>
<dbReference type="RefSeq" id="WP_115182734.1">
    <property type="nucleotide sequence ID" value="NZ_CAMKUF010000001.1"/>
</dbReference>
<dbReference type="AlphaFoldDB" id="A0A379YDT3"/>
<dbReference type="InterPro" id="IPR008969">
    <property type="entry name" value="CarboxyPept-like_regulatory"/>
</dbReference>
<gene>
    <name evidence="4" type="ORF">NCTC11544_00275</name>
</gene>
<feature type="domain" description="Lambda-like tail fibre protein N-terminal" evidence="3">
    <location>
        <begin position="3"/>
        <end position="127"/>
    </location>
</feature>
<feature type="region of interest" description="Disordered" evidence="2">
    <location>
        <begin position="242"/>
        <end position="313"/>
    </location>
</feature>
<dbReference type="InterPro" id="IPR008160">
    <property type="entry name" value="Collagen"/>
</dbReference>
<protein>
    <submittedName>
        <fullName evidence="4">Prophage tail fibre N-terminal</fullName>
    </submittedName>
</protein>
<evidence type="ECO:0000256" key="1">
    <source>
        <dbReference type="ARBA" id="ARBA00022737"/>
    </source>
</evidence>
<evidence type="ECO:0000256" key="2">
    <source>
        <dbReference type="SAM" id="MobiDB-lite"/>
    </source>
</evidence>
<dbReference type="Gene3D" id="1.20.5.320">
    <property type="entry name" value="6-Phosphogluconate Dehydrogenase, domain 3"/>
    <property type="match status" value="1"/>
</dbReference>
<evidence type="ECO:0000313" key="4">
    <source>
        <dbReference type="EMBL" id="SUI43848.1"/>
    </source>
</evidence>
<dbReference type="SUPFAM" id="SSF49464">
    <property type="entry name" value="Carboxypeptidase regulatory domain-like"/>
    <property type="match status" value="1"/>
</dbReference>
<dbReference type="Pfam" id="PF01391">
    <property type="entry name" value="Collagen"/>
    <property type="match status" value="2"/>
</dbReference>
<dbReference type="InterPro" id="IPR050938">
    <property type="entry name" value="Collagen_Structural_Proteins"/>
</dbReference>
<organism evidence="4 5">
    <name type="scientific">Serratia quinivorans</name>
    <dbReference type="NCBI Taxonomy" id="137545"/>
    <lineage>
        <taxon>Bacteria</taxon>
        <taxon>Pseudomonadati</taxon>
        <taxon>Pseudomonadota</taxon>
        <taxon>Gammaproteobacteria</taxon>
        <taxon>Enterobacterales</taxon>
        <taxon>Yersiniaceae</taxon>
        <taxon>Serratia</taxon>
    </lineage>
</organism>